<dbReference type="Proteomes" id="UP000585474">
    <property type="component" value="Unassembled WGS sequence"/>
</dbReference>
<name>A0A7J0FCN1_9ERIC</name>
<feature type="compositionally biased region" description="Polar residues" evidence="1">
    <location>
        <begin position="115"/>
        <end position="134"/>
    </location>
</feature>
<feature type="region of interest" description="Disordered" evidence="1">
    <location>
        <begin position="1"/>
        <end position="27"/>
    </location>
</feature>
<feature type="compositionally biased region" description="Basic and acidic residues" evidence="1">
    <location>
        <begin position="13"/>
        <end position="22"/>
    </location>
</feature>
<evidence type="ECO:0000256" key="1">
    <source>
        <dbReference type="SAM" id="MobiDB-lite"/>
    </source>
</evidence>
<sequence>MADEASSVSARGVEQEGHEPQEQHQSNAMDRLATLMVQYMEFQMARPVRSTTLHEQFMKLNLPEFVGAIDLLVAEEWLKKLDAIFEVMEVTDEQKLTLATFMLRGDARNWVGLSRQRSSDVTTTTEQSRAQTDAGSARPGTSRGGGRSRGRGSWRPSVRPNTARSGTMGGIVCYRCGVDGLHDPLPLDLPPPLELPGVVRKHVTCAITSRLISINYVDSGWGCDSQEHLCRFLGALVVSTDFTKVFGTCDTLIFIFSAQQIYLELYFDEPRVGTKVALKTVFGTSDQVLNQYYSALRPQTDETLICSRDWLFGERKEDARLYIILLEGANSDTGMELIRNKRSHLYAVPFLK</sequence>
<accession>A0A7J0FCN1</accession>
<organism evidence="2 3">
    <name type="scientific">Actinidia rufa</name>
    <dbReference type="NCBI Taxonomy" id="165716"/>
    <lineage>
        <taxon>Eukaryota</taxon>
        <taxon>Viridiplantae</taxon>
        <taxon>Streptophyta</taxon>
        <taxon>Embryophyta</taxon>
        <taxon>Tracheophyta</taxon>
        <taxon>Spermatophyta</taxon>
        <taxon>Magnoliopsida</taxon>
        <taxon>eudicotyledons</taxon>
        <taxon>Gunneridae</taxon>
        <taxon>Pentapetalae</taxon>
        <taxon>asterids</taxon>
        <taxon>Ericales</taxon>
        <taxon>Actinidiaceae</taxon>
        <taxon>Actinidia</taxon>
    </lineage>
</organism>
<feature type="region of interest" description="Disordered" evidence="1">
    <location>
        <begin position="115"/>
        <end position="163"/>
    </location>
</feature>
<dbReference type="AlphaFoldDB" id="A0A7J0FCN1"/>
<proteinExistence type="predicted"/>
<reference evidence="2 3" key="1">
    <citation type="submission" date="2019-07" db="EMBL/GenBank/DDBJ databases">
        <title>De Novo Assembly of kiwifruit Actinidia rufa.</title>
        <authorList>
            <person name="Sugita-Konishi S."/>
            <person name="Sato K."/>
            <person name="Mori E."/>
            <person name="Abe Y."/>
            <person name="Kisaki G."/>
            <person name="Hamano K."/>
            <person name="Suezawa K."/>
            <person name="Otani M."/>
            <person name="Fukuda T."/>
            <person name="Manabe T."/>
            <person name="Gomi K."/>
            <person name="Tabuchi M."/>
            <person name="Akimitsu K."/>
            <person name="Kataoka I."/>
        </authorList>
    </citation>
    <scope>NUCLEOTIDE SEQUENCE [LARGE SCALE GENOMIC DNA]</scope>
    <source>
        <strain evidence="3">cv. Fuchu</strain>
    </source>
</reference>
<comment type="caution">
    <text evidence="2">The sequence shown here is derived from an EMBL/GenBank/DDBJ whole genome shotgun (WGS) entry which is preliminary data.</text>
</comment>
<gene>
    <name evidence="2" type="ORF">Acr_11g0005020</name>
</gene>
<evidence type="ECO:0000313" key="2">
    <source>
        <dbReference type="EMBL" id="GFY96196.1"/>
    </source>
</evidence>
<keyword evidence="3" id="KW-1185">Reference proteome</keyword>
<protein>
    <submittedName>
        <fullName evidence="2">Uncharacterized protein</fullName>
    </submittedName>
</protein>
<evidence type="ECO:0000313" key="3">
    <source>
        <dbReference type="Proteomes" id="UP000585474"/>
    </source>
</evidence>
<dbReference type="EMBL" id="BJWL01000011">
    <property type="protein sequence ID" value="GFY96196.1"/>
    <property type="molecule type" value="Genomic_DNA"/>
</dbReference>